<evidence type="ECO:0000256" key="3">
    <source>
        <dbReference type="ARBA" id="ARBA00022723"/>
    </source>
</evidence>
<dbReference type="EC" id="3.5.1.19" evidence="6"/>
<dbReference type="InterPro" id="IPR036380">
    <property type="entry name" value="Isochorismatase-like_sf"/>
</dbReference>
<evidence type="ECO:0000256" key="2">
    <source>
        <dbReference type="ARBA" id="ARBA00022642"/>
    </source>
</evidence>
<dbReference type="SUPFAM" id="SSF52499">
    <property type="entry name" value="Isochorismatase-like hydrolases"/>
    <property type="match status" value="1"/>
</dbReference>
<dbReference type="Proteomes" id="UP000695022">
    <property type="component" value="Unplaced"/>
</dbReference>
<evidence type="ECO:0000313" key="9">
    <source>
        <dbReference type="Proteomes" id="UP000695022"/>
    </source>
</evidence>
<dbReference type="GeneID" id="106805063"/>
<organism evidence="9 10">
    <name type="scientific">Priapulus caudatus</name>
    <name type="common">Priapulid worm</name>
    <dbReference type="NCBI Taxonomy" id="37621"/>
    <lineage>
        <taxon>Eukaryota</taxon>
        <taxon>Metazoa</taxon>
        <taxon>Ecdysozoa</taxon>
        <taxon>Scalidophora</taxon>
        <taxon>Priapulida</taxon>
        <taxon>Priapulimorpha</taxon>
        <taxon>Priapulimorphida</taxon>
        <taxon>Priapulidae</taxon>
        <taxon>Priapulus</taxon>
    </lineage>
</organism>
<accession>A0ABM1DQ03</accession>
<evidence type="ECO:0000256" key="7">
    <source>
        <dbReference type="ARBA" id="ARBA00043224"/>
    </source>
</evidence>
<dbReference type="InterPro" id="IPR052347">
    <property type="entry name" value="Isochorismatase_Nicotinamidase"/>
</dbReference>
<evidence type="ECO:0000256" key="1">
    <source>
        <dbReference type="ARBA" id="ARBA00006336"/>
    </source>
</evidence>
<proteinExistence type="inferred from homology"/>
<feature type="domain" description="Isochorismatase-like" evidence="8">
    <location>
        <begin position="57"/>
        <end position="276"/>
    </location>
</feature>
<comment type="pathway">
    <text evidence="5">Cofactor biosynthesis; nicotinate biosynthesis; nicotinate from nicotinamide: step 1/1.</text>
</comment>
<keyword evidence="4" id="KW-0378">Hydrolase</keyword>
<keyword evidence="3" id="KW-0479">Metal-binding</keyword>
<evidence type="ECO:0000259" key="8">
    <source>
        <dbReference type="Pfam" id="PF00857"/>
    </source>
</evidence>
<evidence type="ECO:0000313" key="10">
    <source>
        <dbReference type="RefSeq" id="XP_014662024.1"/>
    </source>
</evidence>
<keyword evidence="2" id="KW-0662">Pyridine nucleotide biosynthesis</keyword>
<dbReference type="CDD" id="cd01011">
    <property type="entry name" value="nicotinamidase"/>
    <property type="match status" value="1"/>
</dbReference>
<protein>
    <recommendedName>
        <fullName evidence="6">nicotinamidase</fullName>
        <ecNumber evidence="6">3.5.1.19</ecNumber>
    </recommendedName>
    <alternativeName>
        <fullName evidence="7">Nicotinamide deamidase</fullName>
    </alternativeName>
</protein>
<reference evidence="10" key="1">
    <citation type="submission" date="2025-08" db="UniProtKB">
        <authorList>
            <consortium name="RefSeq"/>
        </authorList>
    </citation>
    <scope>IDENTIFICATION</scope>
</reference>
<dbReference type="PANTHER" id="PTHR11080:SF2">
    <property type="entry name" value="LD05707P"/>
    <property type="match status" value="1"/>
</dbReference>
<comment type="similarity">
    <text evidence="1">Belongs to the isochorismatase family.</text>
</comment>
<evidence type="ECO:0000256" key="6">
    <source>
        <dbReference type="ARBA" id="ARBA00039017"/>
    </source>
</evidence>
<sequence>MLDRLFPASDDRKSTLSDQEKKELYVLAACGQDSGIDKDCFTRLWKNWIHKILHPVSAFIVVDVQNDFISGSLALINCPAKQEASAVVPVINKLLSDVKFNTVAVTKDWHPPNHCSFFDNLSLRKLGSSCKPAAEVQLFDTVTFDDKYKCQQKMWPRHCVQGSWGAELHRGLTVPNDAVIINKGINPDLDSYSGFWDNEKVSQTPLAEKLQEKGVTHVFVCGIAWDVCVGHTAQDSLDFGFSTALVADALKSVDLDETKAMSDSLCRKGAVIIDSSQVKNMVLGLDRRPEMAIAAMRNMKLK</sequence>
<dbReference type="RefSeq" id="XP_014662024.1">
    <property type="nucleotide sequence ID" value="XM_014806538.1"/>
</dbReference>
<dbReference type="Gene3D" id="3.40.50.850">
    <property type="entry name" value="Isochorismatase-like"/>
    <property type="match status" value="1"/>
</dbReference>
<dbReference type="Pfam" id="PF00857">
    <property type="entry name" value="Isochorismatase"/>
    <property type="match status" value="1"/>
</dbReference>
<name>A0ABM1DQ03_PRICU</name>
<keyword evidence="9" id="KW-1185">Reference proteome</keyword>
<evidence type="ECO:0000256" key="5">
    <source>
        <dbReference type="ARBA" id="ARBA00037900"/>
    </source>
</evidence>
<dbReference type="PANTHER" id="PTHR11080">
    <property type="entry name" value="PYRAZINAMIDASE/NICOTINAMIDASE"/>
    <property type="match status" value="1"/>
</dbReference>
<dbReference type="InterPro" id="IPR000868">
    <property type="entry name" value="Isochorismatase-like_dom"/>
</dbReference>
<evidence type="ECO:0000256" key="4">
    <source>
        <dbReference type="ARBA" id="ARBA00022801"/>
    </source>
</evidence>
<gene>
    <name evidence="10" type="primary">LOC106805063</name>
</gene>